<comment type="catalytic activity">
    <reaction evidence="9">
        <text>epoxyqueuosine(34) in tRNA + AH2 = queuosine(34) in tRNA + A + H2O</text>
        <dbReference type="Rhea" id="RHEA:32159"/>
        <dbReference type="Rhea" id="RHEA-COMP:18571"/>
        <dbReference type="Rhea" id="RHEA-COMP:18582"/>
        <dbReference type="ChEBI" id="CHEBI:13193"/>
        <dbReference type="ChEBI" id="CHEBI:15377"/>
        <dbReference type="ChEBI" id="CHEBI:17499"/>
        <dbReference type="ChEBI" id="CHEBI:194431"/>
        <dbReference type="ChEBI" id="CHEBI:194443"/>
        <dbReference type="EC" id="1.17.99.6"/>
    </reaction>
</comment>
<evidence type="ECO:0000256" key="2">
    <source>
        <dbReference type="ARBA" id="ARBA00022490"/>
    </source>
</evidence>
<dbReference type="InterPro" id="IPR013542">
    <property type="entry name" value="QueG_DUF1730"/>
</dbReference>
<dbReference type="GO" id="GO:0051539">
    <property type="term" value="F:4 iron, 4 sulfur cluster binding"/>
    <property type="evidence" value="ECO:0007669"/>
    <property type="project" value="UniProtKB-KW"/>
</dbReference>
<dbReference type="UniPathway" id="UPA00392"/>
<evidence type="ECO:0000256" key="8">
    <source>
        <dbReference type="ARBA" id="ARBA00023014"/>
    </source>
</evidence>
<dbReference type="GO" id="GO:0031419">
    <property type="term" value="F:cobalamin binding"/>
    <property type="evidence" value="ECO:0007669"/>
    <property type="project" value="UniProtKB-KW"/>
</dbReference>
<dbReference type="GO" id="GO:0046872">
    <property type="term" value="F:metal ion binding"/>
    <property type="evidence" value="ECO:0007669"/>
    <property type="project" value="UniProtKB-KW"/>
</dbReference>
<reference evidence="11 12" key="1">
    <citation type="submission" date="2017-10" db="EMBL/GenBank/DDBJ databases">
        <title>Draft genome of Longimonas halophila.</title>
        <authorList>
            <person name="Goh K.M."/>
            <person name="Shamsir M.S."/>
            <person name="Lim S.W."/>
        </authorList>
    </citation>
    <scope>NUCLEOTIDE SEQUENCE [LARGE SCALE GENOMIC DNA]</scope>
    <source>
        <strain evidence="11 12">KCTC 42399</strain>
    </source>
</reference>
<evidence type="ECO:0000259" key="10">
    <source>
        <dbReference type="PROSITE" id="PS51379"/>
    </source>
</evidence>
<feature type="binding site" evidence="9">
    <location>
        <position position="255"/>
    </location>
    <ligand>
        <name>[4Fe-4S] cluster</name>
        <dbReference type="ChEBI" id="CHEBI:49883"/>
        <label>1</label>
    </ligand>
</feature>
<feature type="binding site" evidence="9">
    <location>
        <position position="65"/>
    </location>
    <ligand>
        <name>cob(II)alamin</name>
        <dbReference type="ChEBI" id="CHEBI:16304"/>
    </ligand>
</feature>
<feature type="binding site" evidence="9">
    <location>
        <begin position="248"/>
        <end position="249"/>
    </location>
    <ligand>
        <name>cob(II)alamin</name>
        <dbReference type="ChEBI" id="CHEBI:16304"/>
    </ligand>
</feature>
<dbReference type="InterPro" id="IPR004453">
    <property type="entry name" value="QueG"/>
</dbReference>
<comment type="subcellular location">
    <subcellularLocation>
        <location evidence="9">Cytoplasm</location>
    </subcellularLocation>
</comment>
<dbReference type="GO" id="GO:0008616">
    <property type="term" value="P:tRNA queuosine(34) biosynthetic process"/>
    <property type="evidence" value="ECO:0007669"/>
    <property type="project" value="UniProtKB-UniRule"/>
</dbReference>
<proteinExistence type="inferred from homology"/>
<keyword evidence="9" id="KW-0846">Cobalamin</keyword>
<dbReference type="Gene3D" id="3.30.70.20">
    <property type="match status" value="1"/>
</dbReference>
<keyword evidence="1 9" id="KW-0004">4Fe-4S</keyword>
<feature type="binding site" evidence="9">
    <location>
        <position position="197"/>
    </location>
    <ligand>
        <name>[4Fe-4S] cluster</name>
        <dbReference type="ChEBI" id="CHEBI:49883"/>
        <label>1</label>
    </ligand>
</feature>
<dbReference type="PROSITE" id="PS00198">
    <property type="entry name" value="4FE4S_FER_1"/>
    <property type="match status" value="1"/>
</dbReference>
<feature type="binding site" evidence="9">
    <location>
        <position position="204"/>
    </location>
    <ligand>
        <name>[4Fe-4S] cluster</name>
        <dbReference type="ChEBI" id="CHEBI:49883"/>
        <label>2</label>
    </ligand>
</feature>
<feature type="binding site" evidence="9">
    <location>
        <position position="175"/>
    </location>
    <ligand>
        <name>cob(II)alamin</name>
        <dbReference type="ChEBI" id="CHEBI:16304"/>
    </ligand>
</feature>
<keyword evidence="8 9" id="KW-0411">Iron-sulfur</keyword>
<dbReference type="EC" id="1.17.99.6" evidence="9"/>
<keyword evidence="2 9" id="KW-0963">Cytoplasm</keyword>
<name>A0A2H3NLL4_9BACT</name>
<keyword evidence="3 9" id="KW-0819">tRNA processing</keyword>
<dbReference type="PANTHER" id="PTHR30002">
    <property type="entry name" value="EPOXYQUEUOSINE REDUCTASE"/>
    <property type="match status" value="1"/>
</dbReference>
<evidence type="ECO:0000256" key="5">
    <source>
        <dbReference type="ARBA" id="ARBA00022785"/>
    </source>
</evidence>
<feature type="domain" description="4Fe-4S ferredoxin-type" evidence="10">
    <location>
        <begin position="185"/>
        <end position="214"/>
    </location>
</feature>
<comment type="caution">
    <text evidence="9">Lacks conserved residue(s) required for the propagation of feature annotation.</text>
</comment>
<dbReference type="GO" id="GO:0052693">
    <property type="term" value="F:epoxyqueuosine reductase activity"/>
    <property type="evidence" value="ECO:0007669"/>
    <property type="project" value="UniProtKB-UniRule"/>
</dbReference>
<evidence type="ECO:0000256" key="3">
    <source>
        <dbReference type="ARBA" id="ARBA00022694"/>
    </source>
</evidence>
<comment type="caution">
    <text evidence="11">The sequence shown here is derived from an EMBL/GenBank/DDBJ whole genome shotgun (WGS) entry which is preliminary data.</text>
</comment>
<dbReference type="Pfam" id="PF08331">
    <property type="entry name" value="QueG_DUF1730"/>
    <property type="match status" value="1"/>
</dbReference>
<dbReference type="HAMAP" id="MF_00916">
    <property type="entry name" value="QueG"/>
    <property type="match status" value="1"/>
</dbReference>
<comment type="similarity">
    <text evidence="9">Belongs to the QueG family.</text>
</comment>
<feature type="binding site" evidence="9">
    <location>
        <position position="194"/>
    </location>
    <ligand>
        <name>[4Fe-4S] cluster</name>
        <dbReference type="ChEBI" id="CHEBI:49883"/>
        <label>1</label>
    </ligand>
</feature>
<dbReference type="InterPro" id="IPR017896">
    <property type="entry name" value="4Fe4S_Fe-S-bd"/>
</dbReference>
<accession>A0A2H3NLL4</accession>
<dbReference type="Pfam" id="PF13484">
    <property type="entry name" value="Fer4_16"/>
    <property type="match status" value="1"/>
</dbReference>
<comment type="cofactor">
    <cofactor evidence="9">
        <name>cob(II)alamin</name>
        <dbReference type="ChEBI" id="CHEBI:16304"/>
    </cofactor>
</comment>
<feature type="binding site" evidence="9">
    <location>
        <position position="220"/>
    </location>
    <ligand>
        <name>[4Fe-4S] cluster</name>
        <dbReference type="ChEBI" id="CHEBI:49883"/>
        <label>2</label>
    </ligand>
</feature>
<keyword evidence="6 9" id="KW-0560">Oxidoreductase</keyword>
<dbReference type="OrthoDB" id="9784571at2"/>
<keyword evidence="4 9" id="KW-0479">Metal-binding</keyword>
<keyword evidence="12" id="KW-1185">Reference proteome</keyword>
<feature type="binding site" evidence="9">
    <location>
        <position position="248"/>
    </location>
    <ligand>
        <name>[4Fe-4S] cluster</name>
        <dbReference type="ChEBI" id="CHEBI:49883"/>
        <label>2</label>
    </ligand>
</feature>
<evidence type="ECO:0000256" key="4">
    <source>
        <dbReference type="ARBA" id="ARBA00022723"/>
    </source>
</evidence>
<feature type="binding site" evidence="9">
    <location>
        <position position="251"/>
    </location>
    <ligand>
        <name>[4Fe-4S] cluster</name>
        <dbReference type="ChEBI" id="CHEBI:49883"/>
        <label>2</label>
    </ligand>
</feature>
<evidence type="ECO:0000256" key="7">
    <source>
        <dbReference type="ARBA" id="ARBA00023004"/>
    </source>
</evidence>
<dbReference type="NCBIfam" id="TIGR00276">
    <property type="entry name" value="tRNA epoxyqueuosine(34) reductase QueG"/>
    <property type="match status" value="1"/>
</dbReference>
<evidence type="ECO:0000256" key="1">
    <source>
        <dbReference type="ARBA" id="ARBA00022485"/>
    </source>
</evidence>
<keyword evidence="7 9" id="KW-0408">Iron</keyword>
<dbReference type="Proteomes" id="UP000221024">
    <property type="component" value="Unassembled WGS sequence"/>
</dbReference>
<dbReference type="PROSITE" id="PS51379">
    <property type="entry name" value="4FE4S_FER_2"/>
    <property type="match status" value="1"/>
</dbReference>
<comment type="cofactor">
    <cofactor evidence="9">
        <name>[4Fe-4S] cluster</name>
        <dbReference type="ChEBI" id="CHEBI:49883"/>
    </cofactor>
    <text evidence="9">Binds 2 [4Fe-4S] clusters per monomer.</text>
</comment>
<feature type="binding site" evidence="9">
    <location>
        <position position="200"/>
    </location>
    <ligand>
        <name>[4Fe-4S] cluster</name>
        <dbReference type="ChEBI" id="CHEBI:49883"/>
        <label>1</label>
    </ligand>
</feature>
<evidence type="ECO:0000256" key="9">
    <source>
        <dbReference type="HAMAP-Rule" id="MF_00916"/>
    </source>
</evidence>
<dbReference type="AlphaFoldDB" id="A0A2H3NLL4"/>
<comment type="subunit">
    <text evidence="9">Monomer.</text>
</comment>
<dbReference type="GO" id="GO:0005737">
    <property type="term" value="C:cytoplasm"/>
    <property type="evidence" value="ECO:0007669"/>
    <property type="project" value="UniProtKB-SubCell"/>
</dbReference>
<sequence length="323" mass="36733">MPQFGRHAQQRTARALKAEAARLGFDACGISTAEPLDEEARRLEQWLLEGRHGTMHWMERHFDKRIDPTRLVPGAESVISVLHNYYQPDTQHDEAATTGKISRYAWGDDYHDVLKERLYLLLHWLEEHVGQSVHGRAFVDSAPVLDKAWAARSGLGWQGKHSNLLNRDMGSFFFIGEIIVDVPLPADHPVEDFCGSCTRCVDACPTDAIYQPYAVDATRCISYLTIEHGGDDVPGAISSDMQNWIFGCDICQDVCPWNKFKEPTTEPRYQPRDGMSDTDLRDWVELELEEFRERFSGSPVTRATYEGFQRNVRTALKNVTDDA</sequence>
<dbReference type="PANTHER" id="PTHR30002:SF4">
    <property type="entry name" value="EPOXYQUEUOSINE REDUCTASE"/>
    <property type="match status" value="1"/>
</dbReference>
<dbReference type="SUPFAM" id="SSF46548">
    <property type="entry name" value="alpha-helical ferredoxin"/>
    <property type="match status" value="1"/>
</dbReference>
<feature type="active site" description="Proton donor" evidence="9">
    <location>
        <position position="140"/>
    </location>
</feature>
<dbReference type="EMBL" id="PDEP01000014">
    <property type="protein sequence ID" value="PEN05429.1"/>
    <property type="molecule type" value="Genomic_DNA"/>
</dbReference>
<comment type="function">
    <text evidence="9">Catalyzes the conversion of epoxyqueuosine (oQ) to queuosine (Q), which is a hypermodified base found in the wobble positions of tRNA(Asp), tRNA(Asn), tRNA(His) and tRNA(Tyr).</text>
</comment>
<evidence type="ECO:0000256" key="6">
    <source>
        <dbReference type="ARBA" id="ARBA00023002"/>
    </source>
</evidence>
<protein>
    <recommendedName>
        <fullName evidence="9">Epoxyqueuosine reductase</fullName>
        <ecNumber evidence="9">1.17.99.6</ecNumber>
    </recommendedName>
    <alternativeName>
        <fullName evidence="9">Queuosine biosynthesis protein QueG</fullName>
    </alternativeName>
</protein>
<evidence type="ECO:0000313" key="12">
    <source>
        <dbReference type="Proteomes" id="UP000221024"/>
    </source>
</evidence>
<keyword evidence="9" id="KW-0170">Cobalt</keyword>
<feature type="binding site" evidence="9">
    <location>
        <position position="222"/>
    </location>
    <ligand>
        <name>cob(II)alamin</name>
        <dbReference type="ChEBI" id="CHEBI:16304"/>
    </ligand>
</feature>
<gene>
    <name evidence="9 11" type="primary">queG</name>
    <name evidence="11" type="ORF">CRI93_13010</name>
</gene>
<organism evidence="11 12">
    <name type="scientific">Longimonas halophila</name>
    <dbReference type="NCBI Taxonomy" id="1469170"/>
    <lineage>
        <taxon>Bacteria</taxon>
        <taxon>Pseudomonadati</taxon>
        <taxon>Rhodothermota</taxon>
        <taxon>Rhodothermia</taxon>
        <taxon>Rhodothermales</taxon>
        <taxon>Salisaetaceae</taxon>
        <taxon>Longimonas</taxon>
    </lineage>
</organism>
<evidence type="ECO:0000313" key="11">
    <source>
        <dbReference type="EMBL" id="PEN05429.1"/>
    </source>
</evidence>
<dbReference type="RefSeq" id="WP_098063078.1">
    <property type="nucleotide sequence ID" value="NZ_PDEP01000014.1"/>
</dbReference>
<keyword evidence="5 9" id="KW-0671">Queuosine biosynthesis</keyword>
<comment type="pathway">
    <text evidence="9">tRNA modification; tRNA-queuosine biosynthesis.</text>
</comment>
<feature type="binding site" evidence="9">
    <location>
        <position position="164"/>
    </location>
    <ligand>
        <name>cob(II)alamin</name>
        <dbReference type="ChEBI" id="CHEBI:16304"/>
    </ligand>
</feature>
<dbReference type="InterPro" id="IPR017900">
    <property type="entry name" value="4Fe4S_Fe_S_CS"/>
</dbReference>
<feature type="binding site" evidence="9">
    <location>
        <position position="140"/>
    </location>
    <ligand>
        <name>cob(II)alamin</name>
        <dbReference type="ChEBI" id="CHEBI:16304"/>
    </ligand>
</feature>